<evidence type="ECO:0000256" key="3">
    <source>
        <dbReference type="ARBA" id="ARBA00022771"/>
    </source>
</evidence>
<evidence type="ECO:0000256" key="4">
    <source>
        <dbReference type="ARBA" id="ARBA00022833"/>
    </source>
</evidence>
<dbReference type="PROSITE" id="PS50157">
    <property type="entry name" value="ZINC_FINGER_C2H2_2"/>
    <property type="match status" value="1"/>
</dbReference>
<organism evidence="10 11">
    <name type="scientific">Digitaria exilis</name>
    <dbReference type="NCBI Taxonomy" id="1010633"/>
    <lineage>
        <taxon>Eukaryota</taxon>
        <taxon>Viridiplantae</taxon>
        <taxon>Streptophyta</taxon>
        <taxon>Embryophyta</taxon>
        <taxon>Tracheophyta</taxon>
        <taxon>Spermatophyta</taxon>
        <taxon>Magnoliopsida</taxon>
        <taxon>Liliopsida</taxon>
        <taxon>Poales</taxon>
        <taxon>Poaceae</taxon>
        <taxon>PACMAD clade</taxon>
        <taxon>Panicoideae</taxon>
        <taxon>Panicodae</taxon>
        <taxon>Paniceae</taxon>
        <taxon>Anthephorinae</taxon>
        <taxon>Digitaria</taxon>
    </lineage>
</organism>
<evidence type="ECO:0000256" key="2">
    <source>
        <dbReference type="ARBA" id="ARBA00022737"/>
    </source>
</evidence>
<dbReference type="GO" id="GO:0005634">
    <property type="term" value="C:nucleus"/>
    <property type="evidence" value="ECO:0007669"/>
    <property type="project" value="TreeGrafter"/>
</dbReference>
<dbReference type="OrthoDB" id="6354171at2759"/>
<sequence length="549" mass="57951">MSGAAARECAGSFSSVSSSTAREVEEEFQQQQQLRQYHVIKPLVVDSPPEMCNDDDGDLQRVTGPSEPPAAPPTAAKKKRSLPGTPDPSAEVVALSPRTLMATNRFVCEICHKGFQRDQNLQLHRRGHNLPWKLRQRAAGDGAGAGGGGGAPPRKRVYVCPEASCVHHSPRRALGDLTGIKKHYCRKHGEKKWKCERCGKRYAVHSDWKAHSKVCGTREYKCDCGTVFSRYIYSFVTHRAFCDALAQENNKLAQPMNMATVASALQGHAAHHLALTSLHHHEDEPDDDDLDAAAAADDDFGLDTKSPQLRMLPTAISDDANPPLLPPPPLSMAGCLLSSLAAARPAPPSPATAFFSGGAKIGHLDWRPSDISSSMGGGGFSPAAGSASMSATALLQKAAEMGATTSGGGYGGGVGCFSTTVGFGPMFGGPDRLPTPFGPHHVAVEPYDGVPLGHAQLVGLDAGRLLPGGGQQQIFYGGGGSGGGGVGSMTRTIGSLMHGAQQQQMEHHRRRPDDLREVDYLGGAGVDSDQQRSFPSVSPFGGPHIGPWA</sequence>
<dbReference type="PROSITE" id="PS00028">
    <property type="entry name" value="ZINC_FINGER_C2H2_1"/>
    <property type="match status" value="1"/>
</dbReference>
<keyword evidence="4" id="KW-0862">Zinc</keyword>
<keyword evidence="11" id="KW-1185">Reference proteome</keyword>
<feature type="region of interest" description="Disordered" evidence="8">
    <location>
        <begin position="519"/>
        <end position="549"/>
    </location>
</feature>
<keyword evidence="2" id="KW-0677">Repeat</keyword>
<keyword evidence="3 7" id="KW-0863">Zinc-finger</keyword>
<dbReference type="SUPFAM" id="SSF57667">
    <property type="entry name" value="beta-beta-alpha zinc fingers"/>
    <property type="match status" value="1"/>
</dbReference>
<dbReference type="InterPro" id="IPR013087">
    <property type="entry name" value="Znf_C2H2_type"/>
</dbReference>
<name>A0A835FLM6_9POAL</name>
<comment type="caution">
    <text evidence="10">The sequence shown here is derived from an EMBL/GenBank/DDBJ whole genome shotgun (WGS) entry which is preliminary data.</text>
</comment>
<evidence type="ECO:0000256" key="5">
    <source>
        <dbReference type="ARBA" id="ARBA00023015"/>
    </source>
</evidence>
<evidence type="ECO:0000256" key="8">
    <source>
        <dbReference type="SAM" id="MobiDB-lite"/>
    </source>
</evidence>
<dbReference type="SMART" id="SM00355">
    <property type="entry name" value="ZnF_C2H2"/>
    <property type="match status" value="3"/>
</dbReference>
<keyword evidence="5" id="KW-0805">Transcription regulation</keyword>
<dbReference type="GO" id="GO:0008270">
    <property type="term" value="F:zinc ion binding"/>
    <property type="evidence" value="ECO:0007669"/>
    <property type="project" value="UniProtKB-KW"/>
</dbReference>
<dbReference type="FunFam" id="3.30.160.60:FF:000449">
    <property type="entry name" value="Zinc finger protein MAGPIE"/>
    <property type="match status" value="1"/>
</dbReference>
<dbReference type="Pfam" id="PF22995">
    <property type="entry name" value="C2CH-3rd_BIRD-IDD"/>
    <property type="match status" value="1"/>
</dbReference>
<dbReference type="InterPro" id="IPR055186">
    <property type="entry name" value="C2H2-2nd_BIRD-IDD"/>
</dbReference>
<evidence type="ECO:0000256" key="1">
    <source>
        <dbReference type="ARBA" id="ARBA00022723"/>
    </source>
</evidence>
<reference evidence="10" key="1">
    <citation type="submission" date="2020-07" db="EMBL/GenBank/DDBJ databases">
        <title>Genome sequence and genetic diversity analysis of an under-domesticated orphan crop, white fonio (Digitaria exilis).</title>
        <authorList>
            <person name="Bennetzen J.L."/>
            <person name="Chen S."/>
            <person name="Ma X."/>
            <person name="Wang X."/>
            <person name="Yssel A.E.J."/>
            <person name="Chaluvadi S.R."/>
            <person name="Johnson M."/>
            <person name="Gangashetty P."/>
            <person name="Hamidou F."/>
            <person name="Sanogo M.D."/>
            <person name="Zwaenepoel A."/>
            <person name="Wallace J."/>
            <person name="Van De Peer Y."/>
            <person name="Van Deynze A."/>
        </authorList>
    </citation>
    <scope>NUCLEOTIDE SEQUENCE</scope>
    <source>
        <tissue evidence="10">Leaves</tissue>
    </source>
</reference>
<dbReference type="Gene3D" id="3.30.160.60">
    <property type="entry name" value="Classic Zinc Finger"/>
    <property type="match status" value="1"/>
</dbReference>
<protein>
    <recommendedName>
        <fullName evidence="9">C2H2-type domain-containing protein</fullName>
    </recommendedName>
</protein>
<dbReference type="Proteomes" id="UP000636709">
    <property type="component" value="Unassembled WGS sequence"/>
</dbReference>
<dbReference type="InterPro" id="IPR055187">
    <property type="entry name" value="C2CH-3rd_BIRD-IDD"/>
</dbReference>
<feature type="region of interest" description="Disordered" evidence="8">
    <location>
        <begin position="45"/>
        <end position="91"/>
    </location>
</feature>
<dbReference type="PANTHER" id="PTHR10593">
    <property type="entry name" value="SERINE/THREONINE-PROTEIN KINASE RIO"/>
    <property type="match status" value="1"/>
</dbReference>
<evidence type="ECO:0000313" key="10">
    <source>
        <dbReference type="EMBL" id="KAF8762481.1"/>
    </source>
</evidence>
<dbReference type="EMBL" id="JACEFO010000638">
    <property type="protein sequence ID" value="KAF8762481.1"/>
    <property type="molecule type" value="Genomic_DNA"/>
</dbReference>
<dbReference type="Pfam" id="PF22996">
    <property type="entry name" value="C2H2-2nd_BIRD-IDD"/>
    <property type="match status" value="1"/>
</dbReference>
<evidence type="ECO:0000256" key="7">
    <source>
        <dbReference type="PROSITE-ProRule" id="PRU00042"/>
    </source>
</evidence>
<dbReference type="AlphaFoldDB" id="A0A835FLM6"/>
<evidence type="ECO:0000313" key="11">
    <source>
        <dbReference type="Proteomes" id="UP000636709"/>
    </source>
</evidence>
<dbReference type="InterPro" id="IPR055185">
    <property type="entry name" value="C2CH-4th_BIRD-IDD"/>
</dbReference>
<feature type="domain" description="C2H2-type" evidence="9">
    <location>
        <begin position="106"/>
        <end position="128"/>
    </location>
</feature>
<proteinExistence type="predicted"/>
<gene>
    <name evidence="10" type="ORF">HU200_009450</name>
</gene>
<evidence type="ECO:0000259" key="9">
    <source>
        <dbReference type="PROSITE" id="PS50157"/>
    </source>
</evidence>
<dbReference type="Pfam" id="PF22992">
    <property type="entry name" value="C2CH-4th_BIRD-IDD"/>
    <property type="match status" value="1"/>
</dbReference>
<evidence type="ECO:0000256" key="6">
    <source>
        <dbReference type="ARBA" id="ARBA00023163"/>
    </source>
</evidence>
<dbReference type="InterPro" id="IPR031140">
    <property type="entry name" value="IDD1-16"/>
</dbReference>
<dbReference type="PANTHER" id="PTHR10593:SF151">
    <property type="entry name" value="OS01G0935000 PROTEIN"/>
    <property type="match status" value="1"/>
</dbReference>
<dbReference type="GO" id="GO:0003700">
    <property type="term" value="F:DNA-binding transcription factor activity"/>
    <property type="evidence" value="ECO:0007669"/>
    <property type="project" value="TreeGrafter"/>
</dbReference>
<dbReference type="FunFam" id="3.30.160.60:FF:000131">
    <property type="entry name" value="protein indeterminate-domain 5, chloroplastic-like"/>
    <property type="match status" value="1"/>
</dbReference>
<dbReference type="InterPro" id="IPR036236">
    <property type="entry name" value="Znf_C2H2_sf"/>
</dbReference>
<keyword evidence="1" id="KW-0479">Metal-binding</keyword>
<feature type="region of interest" description="Disordered" evidence="8">
    <location>
        <begin position="1"/>
        <end position="29"/>
    </location>
</feature>
<keyword evidence="6" id="KW-0804">Transcription</keyword>
<accession>A0A835FLM6</accession>